<organism evidence="2 3">
    <name type="scientific">Eleusine coracana subsp. coracana</name>
    <dbReference type="NCBI Taxonomy" id="191504"/>
    <lineage>
        <taxon>Eukaryota</taxon>
        <taxon>Viridiplantae</taxon>
        <taxon>Streptophyta</taxon>
        <taxon>Embryophyta</taxon>
        <taxon>Tracheophyta</taxon>
        <taxon>Spermatophyta</taxon>
        <taxon>Magnoliopsida</taxon>
        <taxon>Liliopsida</taxon>
        <taxon>Poales</taxon>
        <taxon>Poaceae</taxon>
        <taxon>PACMAD clade</taxon>
        <taxon>Chloridoideae</taxon>
        <taxon>Cynodonteae</taxon>
        <taxon>Eleusininae</taxon>
        <taxon>Eleusine</taxon>
    </lineage>
</organism>
<reference evidence="2" key="2">
    <citation type="submission" date="2021-12" db="EMBL/GenBank/DDBJ databases">
        <title>Resequencing data analysis of finger millet.</title>
        <authorList>
            <person name="Hatakeyama M."/>
            <person name="Aluri S."/>
            <person name="Balachadran M.T."/>
            <person name="Sivarajan S.R."/>
            <person name="Poveda L."/>
            <person name="Shimizu-Inatsugi R."/>
            <person name="Schlapbach R."/>
            <person name="Sreeman S.M."/>
            <person name="Shimizu K.K."/>
        </authorList>
    </citation>
    <scope>NUCLEOTIDE SEQUENCE</scope>
</reference>
<feature type="compositionally biased region" description="Basic and acidic residues" evidence="1">
    <location>
        <begin position="177"/>
        <end position="194"/>
    </location>
</feature>
<evidence type="ECO:0008006" key="4">
    <source>
        <dbReference type="Google" id="ProtNLM"/>
    </source>
</evidence>
<dbReference type="AlphaFoldDB" id="A0AAV5G0B7"/>
<keyword evidence="3" id="KW-1185">Reference proteome</keyword>
<evidence type="ECO:0000256" key="1">
    <source>
        <dbReference type="SAM" id="MobiDB-lite"/>
    </source>
</evidence>
<dbReference type="GO" id="GO:0009658">
    <property type="term" value="P:chloroplast organization"/>
    <property type="evidence" value="ECO:0007669"/>
    <property type="project" value="InterPro"/>
</dbReference>
<dbReference type="Gene3D" id="1.25.40.10">
    <property type="entry name" value="Tetratricopeptide repeat domain"/>
    <property type="match status" value="1"/>
</dbReference>
<feature type="compositionally biased region" description="Polar residues" evidence="1">
    <location>
        <begin position="164"/>
        <end position="173"/>
    </location>
</feature>
<dbReference type="Proteomes" id="UP001054889">
    <property type="component" value="Unassembled WGS sequence"/>
</dbReference>
<name>A0AAV5G0B7_ELECO</name>
<dbReference type="PANTHER" id="PTHR46935:SF1">
    <property type="entry name" value="OS01G0674700 PROTEIN"/>
    <property type="match status" value="1"/>
</dbReference>
<dbReference type="PANTHER" id="PTHR46935">
    <property type="entry name" value="OS01G0674700 PROTEIN"/>
    <property type="match status" value="1"/>
</dbReference>
<proteinExistence type="predicted"/>
<feature type="region of interest" description="Disordered" evidence="1">
    <location>
        <begin position="107"/>
        <end position="194"/>
    </location>
</feature>
<accession>A0AAV5G0B7</accession>
<dbReference type="InterPro" id="IPR011990">
    <property type="entry name" value="TPR-like_helical_dom_sf"/>
</dbReference>
<dbReference type="EMBL" id="BQKI01000156">
    <property type="protein sequence ID" value="GJN40608.1"/>
    <property type="molecule type" value="Genomic_DNA"/>
</dbReference>
<evidence type="ECO:0000313" key="3">
    <source>
        <dbReference type="Proteomes" id="UP001054889"/>
    </source>
</evidence>
<gene>
    <name evidence="2" type="primary">gb29852</name>
    <name evidence="2" type="ORF">PR202_gb29852</name>
</gene>
<dbReference type="InterPro" id="IPR044645">
    <property type="entry name" value="DG1/EMB2279-like"/>
</dbReference>
<feature type="compositionally biased region" description="Basic and acidic residues" evidence="1">
    <location>
        <begin position="126"/>
        <end position="163"/>
    </location>
</feature>
<dbReference type="FunFam" id="1.25.40.10:FF:000363">
    <property type="entry name" value="Pentatricopeptide repeat-containing protein"/>
    <property type="match status" value="1"/>
</dbReference>
<sequence length="552" mass="61807">MAAAPNASMGLLNSGGCGVLLPTSQPNSSSVGGGFLVPGRSLSVLPLRWGLARKRGRVLDSTSAGAVATGEAGSGSSELRHIEKELTFSPTFTDYVKVMESVKLDRSKNLQGGDSDGRSSRRRFTGHGDRRAVGRSGDARSKSFERKRGPQMDRVSARGRESNLGENESQKNVTGFVEKRAQGDAENSRRRQGEVEEYVQRRMVRGDMRRAGGNRQFIPQMKDNDTKGGMTVHQSVRGKQIQSGIHKDFQEREIETFAEVRTTAPPSSSILSKKAKSVTGREGFTSTSSMSDQKLYPRDTKFSGNEVNAVSNLKKPQQRVEKLGRNFVAGRFGVDDMDGKKPARSKQYGHLETMPRHSVRSSDGLKYDKPEIINMKRGENVKVGKLARRDANSADFDDRAAFKTFEVFTDVRNRPRILRMEMEERIQKLASRLNATDVNAPEWKFSKIIHDAKIKFSDHSILRIVQMLGRFGNWKRVLQVVEWLESRERFKSYKSRYIYTTVLDVLGKAKRPFEALNIFYTMQNQLSSYPDMAAYHCVAVTLGQAGLMKSLI</sequence>
<dbReference type="GO" id="GO:0009507">
    <property type="term" value="C:chloroplast"/>
    <property type="evidence" value="ECO:0007669"/>
    <property type="project" value="TreeGrafter"/>
</dbReference>
<evidence type="ECO:0000313" key="2">
    <source>
        <dbReference type="EMBL" id="GJN40608.1"/>
    </source>
</evidence>
<protein>
    <recommendedName>
        <fullName evidence="4">Pentatricopeptide repeat-containing protein</fullName>
    </recommendedName>
</protein>
<reference evidence="2" key="1">
    <citation type="journal article" date="2018" name="DNA Res.">
        <title>Multiple hybrid de novo genome assembly of finger millet, an orphan allotetraploid crop.</title>
        <authorList>
            <person name="Hatakeyama M."/>
            <person name="Aluri S."/>
            <person name="Balachadran M.T."/>
            <person name="Sivarajan S.R."/>
            <person name="Patrignani A."/>
            <person name="Gruter S."/>
            <person name="Poveda L."/>
            <person name="Shimizu-Inatsugi R."/>
            <person name="Baeten J."/>
            <person name="Francoijs K.J."/>
            <person name="Nataraja K.N."/>
            <person name="Reddy Y.A.N."/>
            <person name="Phadnis S."/>
            <person name="Ravikumar R.L."/>
            <person name="Schlapbach R."/>
            <person name="Sreeman S.M."/>
            <person name="Shimizu K.K."/>
        </authorList>
    </citation>
    <scope>NUCLEOTIDE SEQUENCE</scope>
</reference>
<comment type="caution">
    <text evidence="2">The sequence shown here is derived from an EMBL/GenBank/DDBJ whole genome shotgun (WGS) entry which is preliminary data.</text>
</comment>